<name>A0AAU9L919_9STRA</name>
<dbReference type="GO" id="GO:0005576">
    <property type="term" value="C:extracellular region"/>
    <property type="evidence" value="ECO:0007669"/>
    <property type="project" value="UniProtKB-SubCell"/>
</dbReference>
<organism evidence="7 8">
    <name type="scientific">Peronospora belbahrii</name>
    <dbReference type="NCBI Taxonomy" id="622444"/>
    <lineage>
        <taxon>Eukaryota</taxon>
        <taxon>Sar</taxon>
        <taxon>Stramenopiles</taxon>
        <taxon>Oomycota</taxon>
        <taxon>Peronosporomycetes</taxon>
        <taxon>Peronosporales</taxon>
        <taxon>Peronosporaceae</taxon>
        <taxon>Peronospora</taxon>
    </lineage>
</organism>
<evidence type="ECO:0000256" key="6">
    <source>
        <dbReference type="SAM" id="MobiDB-lite"/>
    </source>
</evidence>
<evidence type="ECO:0008006" key="9">
    <source>
        <dbReference type="Google" id="ProtNLM"/>
    </source>
</evidence>
<feature type="region of interest" description="Disordered" evidence="6">
    <location>
        <begin position="322"/>
        <end position="383"/>
    </location>
</feature>
<comment type="caution">
    <text evidence="7">The sequence shown here is derived from an EMBL/GenBank/DDBJ whole genome shotgun (WGS) entry which is preliminary data.</text>
</comment>
<protein>
    <recommendedName>
        <fullName evidence="9">Elicitin</fullName>
    </recommendedName>
</protein>
<feature type="compositionally biased region" description="Pro residues" evidence="6">
    <location>
        <begin position="364"/>
        <end position="374"/>
    </location>
</feature>
<evidence type="ECO:0000256" key="5">
    <source>
        <dbReference type="ARBA" id="ARBA00023157"/>
    </source>
</evidence>
<keyword evidence="3" id="KW-0964">Secreted</keyword>
<accession>A0AAU9L919</accession>
<keyword evidence="5" id="KW-1015">Disulfide bond</keyword>
<dbReference type="InterPro" id="IPR036470">
    <property type="entry name" value="Elicitin_sf"/>
</dbReference>
<dbReference type="Pfam" id="PF00964">
    <property type="entry name" value="Elicitin"/>
    <property type="match status" value="1"/>
</dbReference>
<feature type="compositionally biased region" description="Low complexity" evidence="6">
    <location>
        <begin position="335"/>
        <end position="348"/>
    </location>
</feature>
<evidence type="ECO:0000313" key="7">
    <source>
        <dbReference type="EMBL" id="CAH0482000.1"/>
    </source>
</evidence>
<keyword evidence="4" id="KW-0928">Hypersensitive response elicitation</keyword>
<comment type="subcellular location">
    <subcellularLocation>
        <location evidence="1">Secreted</location>
    </subcellularLocation>
</comment>
<evidence type="ECO:0000256" key="2">
    <source>
        <dbReference type="ARBA" id="ARBA00009544"/>
    </source>
</evidence>
<dbReference type="InterPro" id="IPR002200">
    <property type="entry name" value="Elicitin"/>
</dbReference>
<reference evidence="7" key="1">
    <citation type="submission" date="2021-11" db="EMBL/GenBank/DDBJ databases">
        <authorList>
            <person name="Islam A."/>
            <person name="Islam S."/>
            <person name="Flora M.S."/>
            <person name="Rahman M."/>
            <person name="Ziaur R.M."/>
            <person name="Epstein J.H."/>
            <person name="Hassan M."/>
            <person name="Klassen M."/>
            <person name="Woodard K."/>
            <person name="Webb A."/>
            <person name="Webby R.J."/>
            <person name="El Zowalaty M.E."/>
        </authorList>
    </citation>
    <scope>NUCLEOTIDE SEQUENCE</scope>
    <source>
        <strain evidence="7">Pbs3</strain>
    </source>
</reference>
<dbReference type="GO" id="GO:0052040">
    <property type="term" value="P:symbiont-mediated perturbation of host programmed cell death"/>
    <property type="evidence" value="ECO:0007669"/>
    <property type="project" value="UniProtKB-KW"/>
</dbReference>
<dbReference type="Gene3D" id="1.10.239.10">
    <property type="entry name" value="Elicitin domain"/>
    <property type="match status" value="1"/>
</dbReference>
<dbReference type="SUPFAM" id="SSF48647">
    <property type="entry name" value="Fungal elicitin"/>
    <property type="match status" value="1"/>
</dbReference>
<dbReference type="SMART" id="SM01187">
    <property type="entry name" value="Elicitin"/>
    <property type="match status" value="1"/>
</dbReference>
<evidence type="ECO:0000256" key="3">
    <source>
        <dbReference type="ARBA" id="ARBA00022525"/>
    </source>
</evidence>
<evidence type="ECO:0000256" key="1">
    <source>
        <dbReference type="ARBA" id="ARBA00004613"/>
    </source>
</evidence>
<dbReference type="AlphaFoldDB" id="A0AAU9L919"/>
<sequence>MMSSLPTLATSTSHLNAALLALANSRYTIYENTRMSGEYCTPHRMLPVDRRKNSSSKLEASYAHNMAKYFDEASVSTRSHSMPVSRQMDLLRQTLLLMAHGQHSIYDKTRISGENRTAHRMLPTYRYVERSDRCSDATDTSYANAMANYFVAKNINSQIGPRRTNGAALWNEFASNLTASTRNAHRLRLGRLILNLSALVAIYNIACHRMKTTFYSTLILSAAVVFVSVAAAPCNTAALSQLTVTGNVRTCHADSGYSLTSLAIPRDAQITAICESDACKESINALKQVAPNECTIGPLRLYADVINPLSQRCGTNWGSGSLSAPGSGPMDGDVGSASACASMSGSAMNHPHTSTPQPNTRPNSGPPSSTPTPAPGNGGADAPTLSTCSATAVLATVVAALL</sequence>
<evidence type="ECO:0000313" key="8">
    <source>
        <dbReference type="Proteomes" id="UP001160483"/>
    </source>
</evidence>
<evidence type="ECO:0000256" key="4">
    <source>
        <dbReference type="ARBA" id="ARBA00022978"/>
    </source>
</evidence>
<dbReference type="EMBL" id="CAKKTJ010000331">
    <property type="protein sequence ID" value="CAH0482000.1"/>
    <property type="molecule type" value="Genomic_DNA"/>
</dbReference>
<dbReference type="Proteomes" id="UP001160483">
    <property type="component" value="Unassembled WGS sequence"/>
</dbReference>
<comment type="similarity">
    <text evidence="2">Belongs to the elicitin family.</text>
</comment>
<proteinExistence type="inferred from homology"/>
<gene>
    <name evidence="7" type="ORF">PBS003_LOCUS8599</name>
</gene>